<feature type="region of interest" description="Disordered" evidence="1">
    <location>
        <begin position="64"/>
        <end position="99"/>
    </location>
</feature>
<dbReference type="Proteomes" id="UP001201980">
    <property type="component" value="Unassembled WGS sequence"/>
</dbReference>
<name>A0AAD5WVH1_9PEZI</name>
<sequence>MEQPERIDVVTIPMYNLAPDKVQQYIQILFENQNVQMTLNGGEDTLVCYLPRKLSDPFEMLTLDAPGQKEKRELKKKCRRGTNHQLGAGAQPQAVHSRS</sequence>
<evidence type="ECO:0000313" key="3">
    <source>
        <dbReference type="Proteomes" id="UP001201980"/>
    </source>
</evidence>
<organism evidence="2 3">
    <name type="scientific">Zalerion maritima</name>
    <dbReference type="NCBI Taxonomy" id="339359"/>
    <lineage>
        <taxon>Eukaryota</taxon>
        <taxon>Fungi</taxon>
        <taxon>Dikarya</taxon>
        <taxon>Ascomycota</taxon>
        <taxon>Pezizomycotina</taxon>
        <taxon>Sordariomycetes</taxon>
        <taxon>Lulworthiomycetidae</taxon>
        <taxon>Lulworthiales</taxon>
        <taxon>Lulworthiaceae</taxon>
        <taxon>Zalerion</taxon>
    </lineage>
</organism>
<protein>
    <submittedName>
        <fullName evidence="2">Uncharacterized protein</fullName>
    </submittedName>
</protein>
<proteinExistence type="predicted"/>
<dbReference type="EMBL" id="JAKWBI020000014">
    <property type="protein sequence ID" value="KAJ2906389.1"/>
    <property type="molecule type" value="Genomic_DNA"/>
</dbReference>
<keyword evidence="3" id="KW-1185">Reference proteome</keyword>
<comment type="caution">
    <text evidence="2">The sequence shown here is derived from an EMBL/GenBank/DDBJ whole genome shotgun (WGS) entry which is preliminary data.</text>
</comment>
<accession>A0AAD5WVH1</accession>
<dbReference type="AlphaFoldDB" id="A0AAD5WVH1"/>
<gene>
    <name evidence="2" type="ORF">MKZ38_001749</name>
</gene>
<evidence type="ECO:0000256" key="1">
    <source>
        <dbReference type="SAM" id="MobiDB-lite"/>
    </source>
</evidence>
<evidence type="ECO:0000313" key="2">
    <source>
        <dbReference type="EMBL" id="KAJ2906389.1"/>
    </source>
</evidence>
<reference evidence="2" key="1">
    <citation type="submission" date="2022-07" db="EMBL/GenBank/DDBJ databases">
        <title>Draft genome sequence of Zalerion maritima ATCC 34329, a (micro)plastics degrading marine fungus.</title>
        <authorList>
            <person name="Paco A."/>
            <person name="Goncalves M.F.M."/>
            <person name="Rocha-Santos T.A.P."/>
            <person name="Alves A."/>
        </authorList>
    </citation>
    <scope>NUCLEOTIDE SEQUENCE</scope>
    <source>
        <strain evidence="2">ATCC 34329</strain>
    </source>
</reference>